<comment type="catalytic activity">
    <reaction evidence="1">
        <text>S-ubiquitinyl-[E2 ubiquitin-conjugating enzyme]-L-cysteine + [acceptor protein]-L-lysine = [E2 ubiquitin-conjugating enzyme]-L-cysteine + N(6)-ubiquitinyl-[acceptor protein]-L-lysine.</text>
        <dbReference type="EC" id="2.3.2.27"/>
    </reaction>
</comment>
<evidence type="ECO:0000256" key="4">
    <source>
        <dbReference type="ARBA" id="ARBA00012483"/>
    </source>
</evidence>
<comment type="caution">
    <text evidence="19">The sequence shown here is derived from an EMBL/GenBank/DDBJ whole genome shotgun (WGS) entry which is preliminary data.</text>
</comment>
<keyword evidence="8 17" id="KW-0732">Signal</keyword>
<evidence type="ECO:0000256" key="8">
    <source>
        <dbReference type="ARBA" id="ARBA00022729"/>
    </source>
</evidence>
<keyword evidence="7" id="KW-0479">Metal-binding</keyword>
<keyword evidence="6 16" id="KW-0812">Transmembrane</keyword>
<keyword evidence="11" id="KW-0862">Zinc</keyword>
<evidence type="ECO:0000256" key="11">
    <source>
        <dbReference type="ARBA" id="ARBA00022833"/>
    </source>
</evidence>
<dbReference type="SMART" id="SM00184">
    <property type="entry name" value="RING"/>
    <property type="match status" value="1"/>
</dbReference>
<gene>
    <name evidence="19" type="ORF">SASPL_135430</name>
</gene>
<dbReference type="GO" id="GO:0008270">
    <property type="term" value="F:zinc ion binding"/>
    <property type="evidence" value="ECO:0007669"/>
    <property type="project" value="UniProtKB-KW"/>
</dbReference>
<evidence type="ECO:0000256" key="2">
    <source>
        <dbReference type="ARBA" id="ARBA00004167"/>
    </source>
</evidence>
<evidence type="ECO:0000259" key="18">
    <source>
        <dbReference type="PROSITE" id="PS50089"/>
    </source>
</evidence>
<evidence type="ECO:0000256" key="17">
    <source>
        <dbReference type="SAM" id="SignalP"/>
    </source>
</evidence>
<comment type="similarity">
    <text evidence="14">Belongs to the RING-type zinc finger family. ATL subfamily.</text>
</comment>
<evidence type="ECO:0000256" key="13">
    <source>
        <dbReference type="ARBA" id="ARBA00023136"/>
    </source>
</evidence>
<evidence type="ECO:0000256" key="14">
    <source>
        <dbReference type="ARBA" id="ARBA00024209"/>
    </source>
</evidence>
<feature type="transmembrane region" description="Helical" evidence="16">
    <location>
        <begin position="205"/>
        <end position="226"/>
    </location>
</feature>
<protein>
    <recommendedName>
        <fullName evidence="4">RING-type E3 ubiquitin transferase</fullName>
        <ecNumber evidence="4">2.3.2.27</ecNumber>
    </recommendedName>
</protein>
<dbReference type="Pfam" id="PF13639">
    <property type="entry name" value="zf-RING_2"/>
    <property type="match status" value="1"/>
</dbReference>
<dbReference type="Gene3D" id="3.30.40.10">
    <property type="entry name" value="Zinc/RING finger domain, C3HC4 (zinc finger)"/>
    <property type="match status" value="1"/>
</dbReference>
<evidence type="ECO:0000256" key="10">
    <source>
        <dbReference type="ARBA" id="ARBA00022786"/>
    </source>
</evidence>
<feature type="domain" description="RING-type" evidence="18">
    <location>
        <begin position="277"/>
        <end position="319"/>
    </location>
</feature>
<evidence type="ECO:0000256" key="16">
    <source>
        <dbReference type="SAM" id="Phobius"/>
    </source>
</evidence>
<keyword evidence="9 15" id="KW-0863">Zinc-finger</keyword>
<keyword evidence="5" id="KW-0808">Transferase</keyword>
<dbReference type="EMBL" id="PNBA02000013">
    <property type="protein sequence ID" value="KAG6403213.1"/>
    <property type="molecule type" value="Genomic_DNA"/>
</dbReference>
<evidence type="ECO:0000313" key="19">
    <source>
        <dbReference type="EMBL" id="KAG6403213.1"/>
    </source>
</evidence>
<dbReference type="AlphaFoldDB" id="A0A8X8ZFZ2"/>
<keyword evidence="10" id="KW-0833">Ubl conjugation pathway</keyword>
<organism evidence="19">
    <name type="scientific">Salvia splendens</name>
    <name type="common">Scarlet sage</name>
    <dbReference type="NCBI Taxonomy" id="180675"/>
    <lineage>
        <taxon>Eukaryota</taxon>
        <taxon>Viridiplantae</taxon>
        <taxon>Streptophyta</taxon>
        <taxon>Embryophyta</taxon>
        <taxon>Tracheophyta</taxon>
        <taxon>Spermatophyta</taxon>
        <taxon>Magnoliopsida</taxon>
        <taxon>eudicotyledons</taxon>
        <taxon>Gunneridae</taxon>
        <taxon>Pentapetalae</taxon>
        <taxon>asterids</taxon>
        <taxon>lamiids</taxon>
        <taxon>Lamiales</taxon>
        <taxon>Lamiaceae</taxon>
        <taxon>Nepetoideae</taxon>
        <taxon>Mentheae</taxon>
        <taxon>Salviinae</taxon>
        <taxon>Salvia</taxon>
        <taxon>Salvia subgen. Calosphace</taxon>
        <taxon>core Calosphace</taxon>
    </lineage>
</organism>
<dbReference type="EC" id="2.3.2.27" evidence="4"/>
<proteinExistence type="inferred from homology"/>
<evidence type="ECO:0000256" key="6">
    <source>
        <dbReference type="ARBA" id="ARBA00022692"/>
    </source>
</evidence>
<evidence type="ECO:0000313" key="20">
    <source>
        <dbReference type="Proteomes" id="UP000298416"/>
    </source>
</evidence>
<dbReference type="Proteomes" id="UP000298416">
    <property type="component" value="Unassembled WGS sequence"/>
</dbReference>
<accession>A0A8X8ZFZ2</accession>
<dbReference type="InterPro" id="IPR046948">
    <property type="entry name" value="ATL20-22-like"/>
</dbReference>
<dbReference type="InterPro" id="IPR013083">
    <property type="entry name" value="Znf_RING/FYVE/PHD"/>
</dbReference>
<evidence type="ECO:0000256" key="12">
    <source>
        <dbReference type="ARBA" id="ARBA00022989"/>
    </source>
</evidence>
<dbReference type="GO" id="GO:0030247">
    <property type="term" value="F:polysaccharide binding"/>
    <property type="evidence" value="ECO:0007669"/>
    <property type="project" value="InterPro"/>
</dbReference>
<evidence type="ECO:0000256" key="5">
    <source>
        <dbReference type="ARBA" id="ARBA00022679"/>
    </source>
</evidence>
<feature type="signal peptide" evidence="17">
    <location>
        <begin position="1"/>
        <end position="21"/>
    </location>
</feature>
<keyword evidence="13 16" id="KW-0472">Membrane</keyword>
<sequence>MGLYINYLLIMALLNISTILGHNVCPSSQCGNVSVHYPFNLEHETPSASIKCTYFNLICNKTSGTTIFHLPPAGHFYVQKINYTQQYIQLYDPRNCLTKRLFDLSLPVPSPFKTNYENYTLYVCPPDLAMGSILCLSNSTNITVVASGSFKDDNKCEPTHYRLLPVHEDNAFSLTWDSNGCANCDDHDSGGWGAKIIGKIVTVALTLPGLIIMSLSCCSLFCFHLLRLMRGRNVVEAEAAEVHLPSSTTGLDESKIVGCTELVIVSEGEQGCKSKMCSICLEAYSEKEKVSVISKCGHCFHANCVHQWLGKNATCPVCRTSLL</sequence>
<dbReference type="Pfam" id="PF13947">
    <property type="entry name" value="GUB_WAK_bind"/>
    <property type="match status" value="1"/>
</dbReference>
<evidence type="ECO:0000256" key="9">
    <source>
        <dbReference type="ARBA" id="ARBA00022771"/>
    </source>
</evidence>
<dbReference type="SUPFAM" id="SSF57850">
    <property type="entry name" value="RING/U-box"/>
    <property type="match status" value="1"/>
</dbReference>
<evidence type="ECO:0000256" key="1">
    <source>
        <dbReference type="ARBA" id="ARBA00000900"/>
    </source>
</evidence>
<keyword evidence="12 16" id="KW-1133">Transmembrane helix</keyword>
<dbReference type="GO" id="GO:0016020">
    <property type="term" value="C:membrane"/>
    <property type="evidence" value="ECO:0007669"/>
    <property type="project" value="UniProtKB-SubCell"/>
</dbReference>
<evidence type="ECO:0000256" key="15">
    <source>
        <dbReference type="PROSITE-ProRule" id="PRU00175"/>
    </source>
</evidence>
<name>A0A8X8ZFZ2_SALSN</name>
<dbReference type="GO" id="GO:0061630">
    <property type="term" value="F:ubiquitin protein ligase activity"/>
    <property type="evidence" value="ECO:0007669"/>
    <property type="project" value="UniProtKB-EC"/>
</dbReference>
<feature type="chain" id="PRO_5036482005" description="RING-type E3 ubiquitin transferase" evidence="17">
    <location>
        <begin position="22"/>
        <end position="323"/>
    </location>
</feature>
<reference evidence="19" key="1">
    <citation type="submission" date="2018-01" db="EMBL/GenBank/DDBJ databases">
        <authorList>
            <person name="Mao J.F."/>
        </authorList>
    </citation>
    <scope>NUCLEOTIDE SEQUENCE</scope>
    <source>
        <strain evidence="19">Huo1</strain>
        <tissue evidence="19">Leaf</tissue>
    </source>
</reference>
<reference evidence="19" key="2">
    <citation type="submission" date="2020-08" db="EMBL/GenBank/DDBJ databases">
        <title>Plant Genome Project.</title>
        <authorList>
            <person name="Zhang R.-G."/>
        </authorList>
    </citation>
    <scope>NUCLEOTIDE SEQUENCE</scope>
    <source>
        <strain evidence="19">Huo1</strain>
        <tissue evidence="19">Leaf</tissue>
    </source>
</reference>
<evidence type="ECO:0000256" key="3">
    <source>
        <dbReference type="ARBA" id="ARBA00004906"/>
    </source>
</evidence>
<comment type="pathway">
    <text evidence="3">Protein modification; protein ubiquitination.</text>
</comment>
<dbReference type="PROSITE" id="PS50089">
    <property type="entry name" value="ZF_RING_2"/>
    <property type="match status" value="1"/>
</dbReference>
<dbReference type="PANTHER" id="PTHR46279:SF2">
    <property type="entry name" value="RING-H2 FINGER PROTEIN ATL21A-RELATED"/>
    <property type="match status" value="1"/>
</dbReference>
<dbReference type="InterPro" id="IPR001841">
    <property type="entry name" value="Znf_RING"/>
</dbReference>
<dbReference type="InterPro" id="IPR025287">
    <property type="entry name" value="WAK_GUB"/>
</dbReference>
<dbReference type="PANTHER" id="PTHR46279">
    <property type="entry name" value="RING/U-BOX SUPERFAMILY PROTEIN"/>
    <property type="match status" value="1"/>
</dbReference>
<keyword evidence="20" id="KW-1185">Reference proteome</keyword>
<evidence type="ECO:0000256" key="7">
    <source>
        <dbReference type="ARBA" id="ARBA00022723"/>
    </source>
</evidence>
<comment type="subcellular location">
    <subcellularLocation>
        <location evidence="2">Membrane</location>
        <topology evidence="2">Single-pass membrane protein</topology>
    </subcellularLocation>
</comment>